<dbReference type="PANTHER" id="PTHR15271">
    <property type="entry name" value="CHROMATIN ASSEMBLY FACTOR 1 SUBUNIT B"/>
    <property type="match status" value="1"/>
</dbReference>
<dbReference type="PROSITE" id="PS50082">
    <property type="entry name" value="WD_REPEATS_2"/>
    <property type="match status" value="1"/>
</dbReference>
<dbReference type="SMART" id="SM00320">
    <property type="entry name" value="WD40"/>
    <property type="match status" value="2"/>
</dbReference>
<protein>
    <submittedName>
        <fullName evidence="2">Chromatin assembly factor 1 subunit B</fullName>
    </submittedName>
</protein>
<dbReference type="PANTHER" id="PTHR15271:SF4">
    <property type="entry name" value="CHROMATIN ASSEMBLY FACTOR 1 SUBUNIT B"/>
    <property type="match status" value="1"/>
</dbReference>
<dbReference type="InterPro" id="IPR036322">
    <property type="entry name" value="WD40_repeat_dom_sf"/>
</dbReference>
<gene>
    <name evidence="2" type="ORF">PAPYR_10217</name>
</gene>
<proteinExistence type="predicted"/>
<dbReference type="InterPro" id="IPR001680">
    <property type="entry name" value="WD40_rpt"/>
</dbReference>
<accession>A0ABQ8U9D7</accession>
<dbReference type="InterPro" id="IPR045145">
    <property type="entry name" value="PTHR15271"/>
</dbReference>
<sequence length="115" mass="12547">MLTVTPFPFLCHYENPGACYQDNAQPDADSRPVLSVDFSNRLIDGSKYLFATGGGDTKARIWKIDGNVVRCERTLSRHSLTVNCVRFSPDGELLATASDDIELMPFPSSPLGPPG</sequence>
<dbReference type="InterPro" id="IPR015943">
    <property type="entry name" value="WD40/YVTN_repeat-like_dom_sf"/>
</dbReference>
<feature type="repeat" description="WD" evidence="1">
    <location>
        <begin position="75"/>
        <end position="100"/>
    </location>
</feature>
<dbReference type="Pfam" id="PF00400">
    <property type="entry name" value="WD40"/>
    <property type="match status" value="1"/>
</dbReference>
<reference evidence="2" key="1">
    <citation type="journal article" date="2022" name="bioRxiv">
        <title>Genomics of Preaxostyla Flagellates Illuminates Evolutionary Transitions and the Path Towards Mitochondrial Loss.</title>
        <authorList>
            <person name="Novak L.V.F."/>
            <person name="Treitli S.C."/>
            <person name="Pyrih J."/>
            <person name="Halakuc P."/>
            <person name="Pipaliya S.V."/>
            <person name="Vacek V."/>
            <person name="Brzon O."/>
            <person name="Soukal P."/>
            <person name="Eme L."/>
            <person name="Dacks J.B."/>
            <person name="Karnkowska A."/>
            <person name="Elias M."/>
            <person name="Hampl V."/>
        </authorList>
    </citation>
    <scope>NUCLEOTIDE SEQUENCE</scope>
    <source>
        <strain evidence="2">RCP-MX</strain>
    </source>
</reference>
<evidence type="ECO:0000256" key="1">
    <source>
        <dbReference type="PROSITE-ProRule" id="PRU00221"/>
    </source>
</evidence>
<dbReference type="SUPFAM" id="SSF50978">
    <property type="entry name" value="WD40 repeat-like"/>
    <property type="match status" value="1"/>
</dbReference>
<organism evidence="2 3">
    <name type="scientific">Paratrimastix pyriformis</name>
    <dbReference type="NCBI Taxonomy" id="342808"/>
    <lineage>
        <taxon>Eukaryota</taxon>
        <taxon>Metamonada</taxon>
        <taxon>Preaxostyla</taxon>
        <taxon>Paratrimastigidae</taxon>
        <taxon>Paratrimastix</taxon>
    </lineage>
</organism>
<dbReference type="Gene3D" id="2.130.10.10">
    <property type="entry name" value="YVTN repeat-like/Quinoprotein amine dehydrogenase"/>
    <property type="match status" value="1"/>
</dbReference>
<dbReference type="Proteomes" id="UP001141327">
    <property type="component" value="Unassembled WGS sequence"/>
</dbReference>
<name>A0ABQ8U9D7_9EUKA</name>
<comment type="caution">
    <text evidence="2">The sequence shown here is derived from an EMBL/GenBank/DDBJ whole genome shotgun (WGS) entry which is preliminary data.</text>
</comment>
<evidence type="ECO:0000313" key="3">
    <source>
        <dbReference type="Proteomes" id="UP001141327"/>
    </source>
</evidence>
<dbReference type="EMBL" id="JAPMOS010000126">
    <property type="protein sequence ID" value="KAJ4454972.1"/>
    <property type="molecule type" value="Genomic_DNA"/>
</dbReference>
<evidence type="ECO:0000313" key="2">
    <source>
        <dbReference type="EMBL" id="KAJ4454972.1"/>
    </source>
</evidence>
<keyword evidence="1" id="KW-0853">WD repeat</keyword>
<keyword evidence="3" id="KW-1185">Reference proteome</keyword>